<evidence type="ECO:0000259" key="3">
    <source>
        <dbReference type="Pfam" id="PF16116"/>
    </source>
</evidence>
<feature type="domain" description="DUF4832" evidence="3">
    <location>
        <begin position="332"/>
        <end position="491"/>
    </location>
</feature>
<dbReference type="RefSeq" id="WP_081357108.1">
    <property type="nucleotide sequence ID" value="NZ_FOGJ01000017.1"/>
</dbReference>
<dbReference type="Gene3D" id="3.20.20.80">
    <property type="entry name" value="Glycosidases"/>
    <property type="match status" value="1"/>
</dbReference>
<evidence type="ECO:0000256" key="1">
    <source>
        <dbReference type="SAM" id="MobiDB-lite"/>
    </source>
</evidence>
<accession>A0A1H9U634</accession>
<dbReference type="InterPro" id="IPR017853">
    <property type="entry name" value="GH"/>
</dbReference>
<feature type="region of interest" description="Disordered" evidence="1">
    <location>
        <begin position="50"/>
        <end position="72"/>
    </location>
</feature>
<proteinExistence type="predicted"/>
<dbReference type="eggNOG" id="COG1874">
    <property type="taxonomic scope" value="Bacteria"/>
</dbReference>
<reference evidence="4 5" key="1">
    <citation type="submission" date="2016-10" db="EMBL/GenBank/DDBJ databases">
        <authorList>
            <person name="de Groot N.N."/>
        </authorList>
    </citation>
    <scope>NUCLEOTIDE SEQUENCE [LARGE SCALE GENOMIC DNA]</scope>
    <source>
        <strain evidence="4 5">AR40</strain>
    </source>
</reference>
<evidence type="ECO:0000313" key="4">
    <source>
        <dbReference type="EMBL" id="SES04617.1"/>
    </source>
</evidence>
<gene>
    <name evidence="4" type="ORF">SAMN04487884_11754</name>
</gene>
<keyword evidence="2" id="KW-1133">Transmembrane helix</keyword>
<feature type="transmembrane region" description="Helical" evidence="2">
    <location>
        <begin position="6"/>
        <end position="26"/>
    </location>
</feature>
<dbReference type="InterPro" id="IPR032267">
    <property type="entry name" value="DUF4832"/>
</dbReference>
<dbReference type="Pfam" id="PF16116">
    <property type="entry name" value="DUF4832"/>
    <property type="match status" value="1"/>
</dbReference>
<dbReference type="AlphaFoldDB" id="A0A1H9U634"/>
<keyword evidence="2" id="KW-0472">Membrane</keyword>
<dbReference type="EMBL" id="FOGJ01000017">
    <property type="protein sequence ID" value="SES04617.1"/>
    <property type="molecule type" value="Genomic_DNA"/>
</dbReference>
<name>A0A1H9U634_BUTFI</name>
<sequence>MIKDIITNIILIVLIILTIFVFIMLFGKDLGIVIDIDAIKGSITQLFEKEEEEPEEANVADTEASESSEEETVTVASMYDNTITIEYELSDEVLYNPLMGFAPNADSDEGTDVNMDKVRLVYIEVTWAEFEPEQGIYDFEKIETDNHLQEWRNAGKNAVLRFVCDVPSDEDHMDIPDWVYKMTKDGKKYDMSYGKGYCPDYSNEDFIAAHNEALKALGEYFSRDSFVRYVELGSLGHWGEWHINIDEDDGLPVMPDADTRTIYVKAYEDAFPDAKLLMRRPFEELPEGGGVFNDMTGSYKDTSEWLTWINEGGVYEQTGEEDALIAVPDIWKTAPVGGEFTSSIPMEDMLISQYATTSSLISASHMTFIGPKVPEREDLSGAAWFRCDDIMKMLGYRYAVTTMEYGGDDTQSVIGLRISNEALAPIYWEYPVYLYLKDEMGNIEKYKVDIDLTKLCGGESTYVMTTVPVSFDSLSTYQILLGIEDPQTQQPAVYIATNAERSGYMTILK</sequence>
<evidence type="ECO:0000256" key="2">
    <source>
        <dbReference type="SAM" id="Phobius"/>
    </source>
</evidence>
<dbReference type="OrthoDB" id="9761426at2"/>
<protein>
    <recommendedName>
        <fullName evidence="3">DUF4832 domain-containing protein</fullName>
    </recommendedName>
</protein>
<keyword evidence="2" id="KW-0812">Transmembrane</keyword>
<dbReference type="Proteomes" id="UP000182584">
    <property type="component" value="Unassembled WGS sequence"/>
</dbReference>
<organism evidence="4 5">
    <name type="scientific">Butyrivibrio fibrisolvens</name>
    <dbReference type="NCBI Taxonomy" id="831"/>
    <lineage>
        <taxon>Bacteria</taxon>
        <taxon>Bacillati</taxon>
        <taxon>Bacillota</taxon>
        <taxon>Clostridia</taxon>
        <taxon>Lachnospirales</taxon>
        <taxon>Lachnospiraceae</taxon>
        <taxon>Butyrivibrio</taxon>
    </lineage>
</organism>
<evidence type="ECO:0000313" key="5">
    <source>
        <dbReference type="Proteomes" id="UP000182584"/>
    </source>
</evidence>
<dbReference type="SUPFAM" id="SSF51445">
    <property type="entry name" value="(Trans)glycosidases"/>
    <property type="match status" value="1"/>
</dbReference>